<evidence type="ECO:0000256" key="6">
    <source>
        <dbReference type="ARBA" id="ARBA00022989"/>
    </source>
</evidence>
<accession>A0AAW9Y794</accession>
<reference evidence="11 12" key="1">
    <citation type="submission" date="2020-02" db="EMBL/GenBank/DDBJ databases">
        <title>Genome sequencing of Aeromonas rivipollensis.</title>
        <authorList>
            <person name="Fono-Tamo Ubani E.K."/>
            <person name="Lekota K.E."/>
        </authorList>
    </citation>
    <scope>NUCLEOTIDE SEQUENCE [LARGE SCALE GENOMIC DNA]</scope>
    <source>
        <strain evidence="11 12">G87</strain>
    </source>
</reference>
<dbReference type="Proteomes" id="UP000480681">
    <property type="component" value="Unassembled WGS sequence"/>
</dbReference>
<dbReference type="NCBIfam" id="TIGR00410">
    <property type="entry name" value="lacE"/>
    <property type="match status" value="1"/>
</dbReference>
<keyword evidence="7 8" id="KW-0472">Membrane</keyword>
<feature type="transmembrane region" description="Helical" evidence="9">
    <location>
        <begin position="221"/>
        <end position="243"/>
    </location>
</feature>
<sequence>MSNFNQKIQAVMPYVMGFVNSKPVKAIKDGFLYTMPLTIIGSVFLLLAFIPVPGYGELMASIFGDNWQGPLWQVVGATFDILALIGVFGIAYSWVQNEGYQGVSAGIFAIVAMLILNDNFILAADGATLGGVIPKAYMGGKGMIVAIFVGIAVGWIYSWCMKKNLTIKMPDGVPQGVANAFTALIPGALIILTACFTWIFFKFAFDKTVVVVLYDLLQIPLQGLSDSLGGVIVVALLISLLWWCGVHGSAIVMGIMGPIVTANALQNQELLIKGEQLIAGENAKIVTNQFIDQYVTFGGAGLTLGLVVCMLMFAKSTQYKDLGKIAIMPGLFNINEPVIFAFPIVFNPLMMIPFLCAPIISVLMVYFSISAGLVEPFTAITVPWTTPMIISGFIVGGWKAALLQVSVFLMTIFVYYPFMKAQDNIACKNESESKETFEEDDALSLQL</sequence>
<evidence type="ECO:0000256" key="8">
    <source>
        <dbReference type="PIRNR" id="PIRNR006351"/>
    </source>
</evidence>
<comment type="function">
    <text evidence="8">The phosphoenolpyruvate-dependent sugar phosphotransferase system (PTS), a major carbohydrate active -transport system, catalyzes the phosphorylation of incoming sugar substrates concomitant with their translocation across the cell membrane.</text>
</comment>
<keyword evidence="6 9" id="KW-1133">Transmembrane helix</keyword>
<dbReference type="PANTHER" id="PTHR33989">
    <property type="match status" value="1"/>
</dbReference>
<dbReference type="GO" id="GO:0008982">
    <property type="term" value="F:protein-N(PI)-phosphohistidine-sugar phosphotransferase activity"/>
    <property type="evidence" value="ECO:0007669"/>
    <property type="project" value="UniProtKB-UniRule"/>
</dbReference>
<name>A0AAW9Y794_9GAMM</name>
<proteinExistence type="predicted"/>
<dbReference type="GO" id="GO:0005886">
    <property type="term" value="C:plasma membrane"/>
    <property type="evidence" value="ECO:0007669"/>
    <property type="project" value="UniProtKB-SubCell"/>
</dbReference>
<evidence type="ECO:0000313" key="11">
    <source>
        <dbReference type="EMBL" id="NEX73768.1"/>
    </source>
</evidence>
<evidence type="ECO:0000256" key="4">
    <source>
        <dbReference type="ARBA" id="ARBA00022597"/>
    </source>
</evidence>
<feature type="transmembrane region" description="Helical" evidence="9">
    <location>
        <begin position="181"/>
        <end position="201"/>
    </location>
</feature>
<organism evidence="11 12">
    <name type="scientific">Aeromonas rivipollensis</name>
    <dbReference type="NCBI Taxonomy" id="948519"/>
    <lineage>
        <taxon>Bacteria</taxon>
        <taxon>Pseudomonadati</taxon>
        <taxon>Pseudomonadota</taxon>
        <taxon>Gammaproteobacteria</taxon>
        <taxon>Aeromonadales</taxon>
        <taxon>Aeromonadaceae</taxon>
        <taxon>Aeromonas</taxon>
    </lineage>
</organism>
<dbReference type="InterPro" id="IPR051088">
    <property type="entry name" value="PTS_Sugar-EIIC/EIIB"/>
</dbReference>
<evidence type="ECO:0000256" key="5">
    <source>
        <dbReference type="ARBA" id="ARBA00022692"/>
    </source>
</evidence>
<dbReference type="PIRSF" id="PIRSF006351">
    <property type="entry name" value="PTS_EIIC-Cellobiose"/>
    <property type="match status" value="1"/>
</dbReference>
<dbReference type="Pfam" id="PF02378">
    <property type="entry name" value="PTS_EIIC"/>
    <property type="match status" value="1"/>
</dbReference>
<evidence type="ECO:0000256" key="2">
    <source>
        <dbReference type="ARBA" id="ARBA00022448"/>
    </source>
</evidence>
<feature type="transmembrane region" description="Helical" evidence="9">
    <location>
        <begin position="31"/>
        <end position="51"/>
    </location>
</feature>
<comment type="subcellular location">
    <subcellularLocation>
        <location evidence="1">Cell membrane</location>
        <topology evidence="1">Multi-pass membrane protein</topology>
    </subcellularLocation>
</comment>
<dbReference type="GO" id="GO:1901264">
    <property type="term" value="P:carbohydrate derivative transport"/>
    <property type="evidence" value="ECO:0007669"/>
    <property type="project" value="TreeGrafter"/>
</dbReference>
<keyword evidence="5 9" id="KW-0812">Transmembrane</keyword>
<dbReference type="InterPro" id="IPR004501">
    <property type="entry name" value="PTS_EIIC_3"/>
</dbReference>
<feature type="transmembrane region" description="Helical" evidence="9">
    <location>
        <begin position="401"/>
        <end position="418"/>
    </location>
</feature>
<dbReference type="GO" id="GO:0009401">
    <property type="term" value="P:phosphoenolpyruvate-dependent sugar phosphotransferase system"/>
    <property type="evidence" value="ECO:0007669"/>
    <property type="project" value="InterPro"/>
</dbReference>
<protein>
    <recommendedName>
        <fullName evidence="8">Permease IIC component</fullName>
    </recommendedName>
</protein>
<dbReference type="EMBL" id="JAAIKZ010000007">
    <property type="protein sequence ID" value="NEX73768.1"/>
    <property type="molecule type" value="Genomic_DNA"/>
</dbReference>
<gene>
    <name evidence="11" type="ORF">G4911_03200</name>
</gene>
<feature type="transmembrane region" description="Helical" evidence="9">
    <location>
        <begin position="294"/>
        <end position="313"/>
    </location>
</feature>
<evidence type="ECO:0000256" key="9">
    <source>
        <dbReference type="SAM" id="Phobius"/>
    </source>
</evidence>
<dbReference type="PANTHER" id="PTHR33989:SF4">
    <property type="entry name" value="PTS SYSTEM N,N'-DIACETYLCHITOBIOSE-SPECIFIC EIIC COMPONENT"/>
    <property type="match status" value="1"/>
</dbReference>
<evidence type="ECO:0000313" key="12">
    <source>
        <dbReference type="Proteomes" id="UP000480681"/>
    </source>
</evidence>
<evidence type="ECO:0000256" key="7">
    <source>
        <dbReference type="ARBA" id="ARBA00023136"/>
    </source>
</evidence>
<dbReference type="RefSeq" id="WP_163147472.1">
    <property type="nucleotide sequence ID" value="NZ_JAAIKZ010000007.1"/>
</dbReference>
<dbReference type="PROSITE" id="PS51105">
    <property type="entry name" value="PTS_EIIC_TYPE_3"/>
    <property type="match status" value="1"/>
</dbReference>
<evidence type="ECO:0000256" key="1">
    <source>
        <dbReference type="ARBA" id="ARBA00004651"/>
    </source>
</evidence>
<evidence type="ECO:0000256" key="3">
    <source>
        <dbReference type="ARBA" id="ARBA00022475"/>
    </source>
</evidence>
<keyword evidence="2 8" id="KW-0813">Transport</keyword>
<keyword evidence="4 8" id="KW-0762">Sugar transport</keyword>
<feature type="transmembrane region" description="Helical" evidence="9">
    <location>
        <begin position="351"/>
        <end position="369"/>
    </location>
</feature>
<feature type="transmembrane region" description="Helical" evidence="9">
    <location>
        <begin position="142"/>
        <end position="160"/>
    </location>
</feature>
<feature type="transmembrane region" description="Helical" evidence="9">
    <location>
        <begin position="102"/>
        <end position="122"/>
    </location>
</feature>
<dbReference type="InterPro" id="IPR003352">
    <property type="entry name" value="PTS_EIIC"/>
</dbReference>
<feature type="domain" description="PTS EIIC type-3" evidence="10">
    <location>
        <begin position="7"/>
        <end position="418"/>
    </location>
</feature>
<dbReference type="AlphaFoldDB" id="A0AAW9Y794"/>
<comment type="caution">
    <text evidence="11">The sequence shown here is derived from an EMBL/GenBank/DDBJ whole genome shotgun (WGS) entry which is preliminary data.</text>
</comment>
<keyword evidence="3 8" id="KW-1003">Cell membrane</keyword>
<dbReference type="InterPro" id="IPR004796">
    <property type="entry name" value="PTS_IIC_cello"/>
</dbReference>
<evidence type="ECO:0000259" key="10">
    <source>
        <dbReference type="PROSITE" id="PS51105"/>
    </source>
</evidence>
<feature type="transmembrane region" description="Helical" evidence="9">
    <location>
        <begin position="325"/>
        <end position="345"/>
    </location>
</feature>
<feature type="transmembrane region" description="Helical" evidence="9">
    <location>
        <begin position="71"/>
        <end position="95"/>
    </location>
</feature>